<gene>
    <name evidence="2" type="ORF">VE01_01745</name>
</gene>
<evidence type="ECO:0000256" key="1">
    <source>
        <dbReference type="SAM" id="SignalP"/>
    </source>
</evidence>
<dbReference type="OrthoDB" id="5359219at2759"/>
<dbReference type="EMBL" id="KV460210">
    <property type="protein sequence ID" value="OBU00178.1"/>
    <property type="molecule type" value="Genomic_DNA"/>
</dbReference>
<dbReference type="GeneID" id="28835131"/>
<protein>
    <recommendedName>
        <fullName evidence="4">Cyanovirin-N domain-containing protein</fullName>
    </recommendedName>
</protein>
<feature type="signal peptide" evidence="1">
    <location>
        <begin position="1"/>
        <end position="21"/>
    </location>
</feature>
<proteinExistence type="predicted"/>
<reference evidence="2 3" key="1">
    <citation type="submission" date="2016-03" db="EMBL/GenBank/DDBJ databases">
        <title>Comparative genomics of Pseudogymnoascus destructans, the fungus causing white-nose syndrome of bats.</title>
        <authorList>
            <person name="Palmer J.M."/>
            <person name="Drees K.P."/>
            <person name="Foster J.T."/>
            <person name="Lindner D.L."/>
        </authorList>
    </citation>
    <scope>NUCLEOTIDE SEQUENCE [LARGE SCALE GENOMIC DNA]</scope>
    <source>
        <strain evidence="2 3">UAMH 10579</strain>
    </source>
</reference>
<evidence type="ECO:0008006" key="4">
    <source>
        <dbReference type="Google" id="ProtNLM"/>
    </source>
</evidence>
<dbReference type="Proteomes" id="UP000091956">
    <property type="component" value="Unassembled WGS sequence"/>
</dbReference>
<organism evidence="2 3">
    <name type="scientific">Pseudogymnoascus verrucosus</name>
    <dbReference type="NCBI Taxonomy" id="342668"/>
    <lineage>
        <taxon>Eukaryota</taxon>
        <taxon>Fungi</taxon>
        <taxon>Dikarya</taxon>
        <taxon>Ascomycota</taxon>
        <taxon>Pezizomycotina</taxon>
        <taxon>Leotiomycetes</taxon>
        <taxon>Thelebolales</taxon>
        <taxon>Thelebolaceae</taxon>
        <taxon>Pseudogymnoascus</taxon>
    </lineage>
</organism>
<keyword evidence="1" id="KW-0732">Signal</keyword>
<sequence>MQLNFSTSLQAILLCLSLATAATLPASANLSKRQARIPNKINLGTYNNLWVAWTNGVDPCKRKTYIPGPTGQSLPGDQNPCNIRFSVPDTDFQYSMQGCGGDGLWIMRNGLDNVGDCYWAPGNNACIAGESFKGQWQCVLNDGNM</sequence>
<dbReference type="AlphaFoldDB" id="A0A1B8GWH6"/>
<evidence type="ECO:0000313" key="2">
    <source>
        <dbReference type="EMBL" id="OBU00178.1"/>
    </source>
</evidence>
<dbReference type="RefSeq" id="XP_018133910.1">
    <property type="nucleotide sequence ID" value="XM_018271263.2"/>
</dbReference>
<reference evidence="3" key="2">
    <citation type="journal article" date="2018" name="Nat. Commun.">
        <title>Extreme sensitivity to ultraviolet light in the fungal pathogen causing white-nose syndrome of bats.</title>
        <authorList>
            <person name="Palmer J.M."/>
            <person name="Drees K.P."/>
            <person name="Foster J.T."/>
            <person name="Lindner D.L."/>
        </authorList>
    </citation>
    <scope>NUCLEOTIDE SEQUENCE [LARGE SCALE GENOMIC DNA]</scope>
    <source>
        <strain evidence="3">UAMH 10579</strain>
    </source>
</reference>
<feature type="chain" id="PRO_5008609080" description="Cyanovirin-N domain-containing protein" evidence="1">
    <location>
        <begin position="22"/>
        <end position="145"/>
    </location>
</feature>
<name>A0A1B8GWH6_9PEZI</name>
<accession>A0A1B8GWH6</accession>
<evidence type="ECO:0000313" key="3">
    <source>
        <dbReference type="Proteomes" id="UP000091956"/>
    </source>
</evidence>
<keyword evidence="3" id="KW-1185">Reference proteome</keyword>